<reference evidence="1 2" key="1">
    <citation type="submission" date="2021-03" db="EMBL/GenBank/DDBJ databases">
        <title>Sequencing the genomes of 1000 actinobacteria strains.</title>
        <authorList>
            <person name="Klenk H.-P."/>
        </authorList>
    </citation>
    <scope>NUCLEOTIDE SEQUENCE [LARGE SCALE GENOMIC DNA]</scope>
    <source>
        <strain evidence="1 2">DSM 45256</strain>
    </source>
</reference>
<organism evidence="1 2">
    <name type="scientific">Pseudonocardia parietis</name>
    <dbReference type="NCBI Taxonomy" id="570936"/>
    <lineage>
        <taxon>Bacteria</taxon>
        <taxon>Bacillati</taxon>
        <taxon>Actinomycetota</taxon>
        <taxon>Actinomycetes</taxon>
        <taxon>Pseudonocardiales</taxon>
        <taxon>Pseudonocardiaceae</taxon>
        <taxon>Pseudonocardia</taxon>
    </lineage>
</organism>
<sequence>MPAGVPHEVGGRIPDLRIREHPRLEHPGLLAGGLARPVHPAKQQTATGEVQRLVLVLVDAQDPGAETLFRLLKRSVDVVAVEPARSLGEVTNGDVDLAALIEEATVDAYRAWAAGGSA</sequence>
<accession>A0ABS4VMN6</accession>
<dbReference type="EMBL" id="JAGINU010000001">
    <property type="protein sequence ID" value="MBP2365196.1"/>
    <property type="molecule type" value="Genomic_DNA"/>
</dbReference>
<evidence type="ECO:0000313" key="1">
    <source>
        <dbReference type="EMBL" id="MBP2365196.1"/>
    </source>
</evidence>
<name>A0ABS4VMN6_9PSEU</name>
<gene>
    <name evidence="1" type="ORF">JOF36_000892</name>
</gene>
<dbReference type="RefSeq" id="WP_210025133.1">
    <property type="nucleotide sequence ID" value="NZ_JAGINU010000001.1"/>
</dbReference>
<protein>
    <submittedName>
        <fullName evidence="1">Uncharacterized protein</fullName>
    </submittedName>
</protein>
<comment type="caution">
    <text evidence="1">The sequence shown here is derived from an EMBL/GenBank/DDBJ whole genome shotgun (WGS) entry which is preliminary data.</text>
</comment>
<proteinExistence type="predicted"/>
<evidence type="ECO:0000313" key="2">
    <source>
        <dbReference type="Proteomes" id="UP001519295"/>
    </source>
</evidence>
<keyword evidence="2" id="KW-1185">Reference proteome</keyword>
<dbReference type="Proteomes" id="UP001519295">
    <property type="component" value="Unassembled WGS sequence"/>
</dbReference>